<dbReference type="Proteomes" id="UP000712281">
    <property type="component" value="Unassembled WGS sequence"/>
</dbReference>
<comment type="caution">
    <text evidence="1">The sequence shown here is derived from an EMBL/GenBank/DDBJ whole genome shotgun (WGS) entry which is preliminary data.</text>
</comment>
<dbReference type="EMBL" id="QGKW02000007">
    <property type="protein sequence ID" value="KAF2620698.1"/>
    <property type="molecule type" value="Genomic_DNA"/>
</dbReference>
<proteinExistence type="predicted"/>
<evidence type="ECO:0000313" key="2">
    <source>
        <dbReference type="Proteomes" id="UP000712281"/>
    </source>
</evidence>
<evidence type="ECO:0000313" key="1">
    <source>
        <dbReference type="EMBL" id="KAF2620698.1"/>
    </source>
</evidence>
<name>A0A8S9MRG5_BRACR</name>
<gene>
    <name evidence="1" type="ORF">F2Q68_00039848</name>
</gene>
<dbReference type="AlphaFoldDB" id="A0A8S9MRG5"/>
<accession>A0A8S9MRG5</accession>
<reference evidence="1" key="1">
    <citation type="submission" date="2019-12" db="EMBL/GenBank/DDBJ databases">
        <title>Genome sequencing and annotation of Brassica cretica.</title>
        <authorList>
            <person name="Studholme D.J."/>
            <person name="Sarris P.F."/>
        </authorList>
    </citation>
    <scope>NUCLEOTIDE SEQUENCE</scope>
    <source>
        <strain evidence="1">PFS-001/15</strain>
        <tissue evidence="1">Leaf</tissue>
    </source>
</reference>
<organism evidence="1 2">
    <name type="scientific">Brassica cretica</name>
    <name type="common">Mustard</name>
    <dbReference type="NCBI Taxonomy" id="69181"/>
    <lineage>
        <taxon>Eukaryota</taxon>
        <taxon>Viridiplantae</taxon>
        <taxon>Streptophyta</taxon>
        <taxon>Embryophyta</taxon>
        <taxon>Tracheophyta</taxon>
        <taxon>Spermatophyta</taxon>
        <taxon>Magnoliopsida</taxon>
        <taxon>eudicotyledons</taxon>
        <taxon>Gunneridae</taxon>
        <taxon>Pentapetalae</taxon>
        <taxon>rosids</taxon>
        <taxon>malvids</taxon>
        <taxon>Brassicales</taxon>
        <taxon>Brassicaceae</taxon>
        <taxon>Brassiceae</taxon>
        <taxon>Brassica</taxon>
    </lineage>
</organism>
<sequence length="178" mass="20644">MIKEKAWLSIDLGVYMYTLARDGFTGILHKRLNPEHVFLHQSLFHYWARASLSATSHRFHLVFVLVKIALVAACSQVTKPCCPRAYLSVNCASLNSQNIVKLFPLWRKCSATHGHLHEHQQRRPHFTSQIVTELATSSKEETGRERLERSSCRDGNLVMRWFLRVQASSFDEKKTHRR</sequence>
<protein>
    <submittedName>
        <fullName evidence="1">Uncharacterized protein</fullName>
    </submittedName>
</protein>